<evidence type="ECO:0000313" key="11">
    <source>
        <dbReference type="Proteomes" id="UP000094969"/>
    </source>
</evidence>
<evidence type="ECO:0000256" key="2">
    <source>
        <dbReference type="ARBA" id="ARBA00010072"/>
    </source>
</evidence>
<evidence type="ECO:0000256" key="8">
    <source>
        <dbReference type="RuleBase" id="RU363032"/>
    </source>
</evidence>
<dbReference type="InterPro" id="IPR010065">
    <property type="entry name" value="AA_ABC_transptr_permease_3TM"/>
</dbReference>
<feature type="transmembrane region" description="Helical" evidence="8">
    <location>
        <begin position="108"/>
        <end position="136"/>
    </location>
</feature>
<evidence type="ECO:0000256" key="7">
    <source>
        <dbReference type="ARBA" id="ARBA00023136"/>
    </source>
</evidence>
<dbReference type="Gene3D" id="1.10.3720.10">
    <property type="entry name" value="MetI-like"/>
    <property type="match status" value="1"/>
</dbReference>
<evidence type="ECO:0000256" key="6">
    <source>
        <dbReference type="ARBA" id="ARBA00022989"/>
    </source>
</evidence>
<reference evidence="10 11" key="1">
    <citation type="journal article" date="2015" name="Antonie Van Leeuwenhoek">
        <title>Bosea vaviloviae sp. nov., a new species of slow-growing rhizobia isolated from nodules of the relict species Vavilovia formosa (Stev.) Fed.</title>
        <authorList>
            <person name="Safronova V.I."/>
            <person name="Kuznetsova I.G."/>
            <person name="Sazanova A.L."/>
            <person name="Kimeklis A.K."/>
            <person name="Belimov A.A."/>
            <person name="Andronov E.E."/>
            <person name="Pinaev A.G."/>
            <person name="Chizhevskaya E.P."/>
            <person name="Pukhaev A.R."/>
            <person name="Popov K.P."/>
            <person name="Willems A."/>
            <person name="Tikhonovich I.A."/>
        </authorList>
    </citation>
    <scope>NUCLEOTIDE SEQUENCE [LARGE SCALE GENOMIC DNA]</scope>
    <source>
        <strain evidence="10 11">Vaf18</strain>
    </source>
</reference>
<name>A0A1D7TVF4_9HYPH</name>
<accession>A0A1D7TVF4</accession>
<dbReference type="KEGG" id="bvv:BHK69_00025"/>
<dbReference type="CDD" id="cd06261">
    <property type="entry name" value="TM_PBP2"/>
    <property type="match status" value="1"/>
</dbReference>
<evidence type="ECO:0000256" key="5">
    <source>
        <dbReference type="ARBA" id="ARBA00022692"/>
    </source>
</evidence>
<dbReference type="GO" id="GO:0006865">
    <property type="term" value="P:amino acid transport"/>
    <property type="evidence" value="ECO:0007669"/>
    <property type="project" value="TreeGrafter"/>
</dbReference>
<evidence type="ECO:0000256" key="1">
    <source>
        <dbReference type="ARBA" id="ARBA00004429"/>
    </source>
</evidence>
<evidence type="ECO:0000256" key="4">
    <source>
        <dbReference type="ARBA" id="ARBA00022475"/>
    </source>
</evidence>
<dbReference type="EMBL" id="CP017147">
    <property type="protein sequence ID" value="AOO79096.1"/>
    <property type="molecule type" value="Genomic_DNA"/>
</dbReference>
<dbReference type="PROSITE" id="PS50928">
    <property type="entry name" value="ABC_TM1"/>
    <property type="match status" value="1"/>
</dbReference>
<dbReference type="OrthoDB" id="9771188at2"/>
<evidence type="ECO:0000259" key="9">
    <source>
        <dbReference type="PROSITE" id="PS50928"/>
    </source>
</evidence>
<keyword evidence="3 8" id="KW-0813">Transport</keyword>
<dbReference type="InterPro" id="IPR035906">
    <property type="entry name" value="MetI-like_sf"/>
</dbReference>
<proteinExistence type="inferred from homology"/>
<dbReference type="Pfam" id="PF00528">
    <property type="entry name" value="BPD_transp_1"/>
    <property type="match status" value="1"/>
</dbReference>
<keyword evidence="5 8" id="KW-0812">Transmembrane</keyword>
<dbReference type="Proteomes" id="UP000094969">
    <property type="component" value="Chromosome"/>
</dbReference>
<comment type="similarity">
    <text evidence="2">Belongs to the binding-protein-dependent transport system permease family. HisMQ subfamily.</text>
</comment>
<comment type="subcellular location">
    <subcellularLocation>
        <location evidence="1">Cell inner membrane</location>
        <topology evidence="1">Multi-pass membrane protein</topology>
    </subcellularLocation>
    <subcellularLocation>
        <location evidence="8">Cell membrane</location>
        <topology evidence="8">Multi-pass membrane protein</topology>
    </subcellularLocation>
</comment>
<evidence type="ECO:0000313" key="10">
    <source>
        <dbReference type="EMBL" id="AOO79096.1"/>
    </source>
</evidence>
<keyword evidence="11" id="KW-1185">Reference proteome</keyword>
<organism evidence="10 11">
    <name type="scientific">Bosea vaviloviae</name>
    <dbReference type="NCBI Taxonomy" id="1526658"/>
    <lineage>
        <taxon>Bacteria</taxon>
        <taxon>Pseudomonadati</taxon>
        <taxon>Pseudomonadota</taxon>
        <taxon>Alphaproteobacteria</taxon>
        <taxon>Hyphomicrobiales</taxon>
        <taxon>Boseaceae</taxon>
        <taxon>Bosea</taxon>
    </lineage>
</organism>
<dbReference type="PANTHER" id="PTHR30614">
    <property type="entry name" value="MEMBRANE COMPONENT OF AMINO ACID ABC TRANSPORTER"/>
    <property type="match status" value="1"/>
</dbReference>
<protein>
    <recommendedName>
        <fullName evidence="9">ABC transmembrane type-1 domain-containing protein</fullName>
    </recommendedName>
</protein>
<evidence type="ECO:0000256" key="3">
    <source>
        <dbReference type="ARBA" id="ARBA00022448"/>
    </source>
</evidence>
<dbReference type="STRING" id="1526658.BHK69_00025"/>
<keyword evidence="6 8" id="KW-1133">Transmembrane helix</keyword>
<feature type="transmembrane region" description="Helical" evidence="8">
    <location>
        <begin position="143"/>
        <end position="165"/>
    </location>
</feature>
<dbReference type="SUPFAM" id="SSF161098">
    <property type="entry name" value="MetI-like"/>
    <property type="match status" value="1"/>
</dbReference>
<keyword evidence="4" id="KW-1003">Cell membrane</keyword>
<gene>
    <name evidence="10" type="ORF">BHK69_00025</name>
</gene>
<dbReference type="InterPro" id="IPR043429">
    <property type="entry name" value="ArtM/GltK/GlnP/TcyL/YhdX-like"/>
</dbReference>
<feature type="domain" description="ABC transmembrane type-1" evidence="9">
    <location>
        <begin position="143"/>
        <end position="337"/>
    </location>
</feature>
<sequence length="350" mass="38214">MAPTHVWVKRNLFPSLSSGLLTLVLAGVIIVLVKAIFNWAVTDATISGTTRAACDAGGACWTFIKVRFDLFFYGRYPSPERWRVDLALALVVGTTAATLIAPPRWQGWLALILLGFVPAVAGILLVGGVFGLPYIATNLWGGLMLNVLLTAVAGGGGFILGVFLALGRRSKYPVIRLFSMLFIELWRGVPLLTVLFMAMLLVPLFMPNGATIDNLLRAMLALTLFTAAYMAEIVRGGLQAIPRGQAEAATALGLRPWAIQSFIVMPQALRLVIPGLVNTVIDLFKDTTLVSIVGLFDLLAVITQAQKDQAWLGMAREGYAFAVVVFFLCCFGMSLFSRRLEHRLNRHLRY</sequence>
<dbReference type="PANTHER" id="PTHR30614:SF41">
    <property type="entry name" value="INNER MEMBRANE AMINO-ACID ABC TRANSPORTER PERMEASE PROTEIN YHDY"/>
    <property type="match status" value="1"/>
</dbReference>
<dbReference type="NCBIfam" id="TIGR01726">
    <property type="entry name" value="HEQRo_perm_3TM"/>
    <property type="match status" value="1"/>
</dbReference>
<feature type="transmembrane region" description="Helical" evidence="8">
    <location>
        <begin position="20"/>
        <end position="41"/>
    </location>
</feature>
<feature type="transmembrane region" description="Helical" evidence="8">
    <location>
        <begin position="185"/>
        <end position="206"/>
    </location>
</feature>
<dbReference type="GO" id="GO:0043190">
    <property type="term" value="C:ATP-binding cassette (ABC) transporter complex"/>
    <property type="evidence" value="ECO:0007669"/>
    <property type="project" value="InterPro"/>
</dbReference>
<dbReference type="RefSeq" id="WP_069688321.1">
    <property type="nucleotide sequence ID" value="NZ_CP017147.1"/>
</dbReference>
<dbReference type="AlphaFoldDB" id="A0A1D7TVF4"/>
<keyword evidence="7 8" id="KW-0472">Membrane</keyword>
<feature type="transmembrane region" description="Helical" evidence="8">
    <location>
        <begin position="318"/>
        <end position="336"/>
    </location>
</feature>
<feature type="transmembrane region" description="Helical" evidence="8">
    <location>
        <begin position="258"/>
        <end position="277"/>
    </location>
</feature>
<dbReference type="InterPro" id="IPR000515">
    <property type="entry name" value="MetI-like"/>
</dbReference>
<feature type="transmembrane region" description="Helical" evidence="8">
    <location>
        <begin position="218"/>
        <end position="238"/>
    </location>
</feature>
<dbReference type="GO" id="GO:0022857">
    <property type="term" value="F:transmembrane transporter activity"/>
    <property type="evidence" value="ECO:0007669"/>
    <property type="project" value="InterPro"/>
</dbReference>